<dbReference type="Proteomes" id="UP000008637">
    <property type="component" value="Chromosome"/>
</dbReference>
<name>E8ZH60_MYCHL</name>
<reference evidence="1 2" key="1">
    <citation type="journal article" date="2011" name="J. Bacteriol.">
        <title>Complete genome sequence of Mycoplasma haemofelis, a hemotropic mycoplasma.</title>
        <authorList>
            <person name="Barker E.N."/>
            <person name="Helps C.R."/>
            <person name="Peters I.R."/>
            <person name="Darby A.C."/>
            <person name="Radford A.D."/>
            <person name="Tasker S."/>
        </authorList>
    </citation>
    <scope>NUCLEOTIDE SEQUENCE [LARGE SCALE GENOMIC DNA]</scope>
    <source>
        <strain evidence="1 2">Langford 1</strain>
    </source>
</reference>
<proteinExistence type="predicted"/>
<keyword evidence="2" id="KW-1185">Reference proteome</keyword>
<dbReference type="HOGENOM" id="CLU_1530878_0_0_14"/>
<gene>
    <name evidence="1" type="ordered locus">HF1_04730</name>
</gene>
<evidence type="ECO:0000313" key="1">
    <source>
        <dbReference type="EMBL" id="CBY92481.1"/>
    </source>
</evidence>
<dbReference type="OrthoDB" id="9827583at2"/>
<organism evidence="1 2">
    <name type="scientific">Mycoplasma haemofelis (strain Langford 1)</name>
    <name type="common">Haemobartonella felis</name>
    <dbReference type="NCBI Taxonomy" id="941640"/>
    <lineage>
        <taxon>Bacteria</taxon>
        <taxon>Bacillati</taxon>
        <taxon>Mycoplasmatota</taxon>
        <taxon>Mollicutes</taxon>
        <taxon>Mycoplasmataceae</taxon>
        <taxon>Mycoplasma</taxon>
    </lineage>
</organism>
<protein>
    <submittedName>
        <fullName evidence="1">Uncharacterized protein</fullName>
    </submittedName>
</protein>
<dbReference type="AlphaFoldDB" id="E8ZH60"/>
<evidence type="ECO:0000313" key="2">
    <source>
        <dbReference type="Proteomes" id="UP000008637"/>
    </source>
</evidence>
<sequence length="170" mass="19702">MLKFFKNRYWMVASTTVTVVATSLGAINFFSEDKESFVEDMLKALEEEGLDEIAMGRVKYPESATIEQKGYIDRIIKFERDNGLCLIFFVHKEAEGSHYRVDNNFWIQEDKVTSRNLFEEFVGITSSSKIANACREAGMDKKVLIKNNGSNVWDYFVEDQSKEKFSSWKE</sequence>
<dbReference type="EMBL" id="FR773153">
    <property type="protein sequence ID" value="CBY92481.1"/>
    <property type="molecule type" value="Genomic_DNA"/>
</dbReference>
<accession>E8ZH60</accession>
<dbReference type="KEGG" id="mha:HF1_04730"/>